<evidence type="ECO:0000259" key="1">
    <source>
        <dbReference type="PROSITE" id="PS50097"/>
    </source>
</evidence>
<dbReference type="Proteomes" id="UP000807025">
    <property type="component" value="Unassembled WGS sequence"/>
</dbReference>
<dbReference type="SMART" id="SM00225">
    <property type="entry name" value="BTB"/>
    <property type="match status" value="1"/>
</dbReference>
<organism evidence="2 3">
    <name type="scientific">Pleurotus eryngii</name>
    <name type="common">Boletus of the steppes</name>
    <dbReference type="NCBI Taxonomy" id="5323"/>
    <lineage>
        <taxon>Eukaryota</taxon>
        <taxon>Fungi</taxon>
        <taxon>Dikarya</taxon>
        <taxon>Basidiomycota</taxon>
        <taxon>Agaricomycotina</taxon>
        <taxon>Agaricomycetes</taxon>
        <taxon>Agaricomycetidae</taxon>
        <taxon>Agaricales</taxon>
        <taxon>Pleurotineae</taxon>
        <taxon>Pleurotaceae</taxon>
        <taxon>Pleurotus</taxon>
    </lineage>
</organism>
<dbReference type="Gene3D" id="3.30.710.10">
    <property type="entry name" value="Potassium Channel Kv1.1, Chain A"/>
    <property type="match status" value="1"/>
</dbReference>
<keyword evidence="3" id="KW-1185">Reference proteome</keyword>
<evidence type="ECO:0000313" key="3">
    <source>
        <dbReference type="Proteomes" id="UP000807025"/>
    </source>
</evidence>
<dbReference type="OrthoDB" id="3238099at2759"/>
<evidence type="ECO:0000313" key="2">
    <source>
        <dbReference type="EMBL" id="KAF9501353.1"/>
    </source>
</evidence>
<protein>
    <recommendedName>
        <fullName evidence="1">BTB domain-containing protein</fullName>
    </recommendedName>
</protein>
<gene>
    <name evidence="2" type="ORF">BDN71DRAFT_1585085</name>
</gene>
<proteinExistence type="predicted"/>
<reference evidence="2" key="1">
    <citation type="submission" date="2020-11" db="EMBL/GenBank/DDBJ databases">
        <authorList>
            <consortium name="DOE Joint Genome Institute"/>
            <person name="Ahrendt S."/>
            <person name="Riley R."/>
            <person name="Andreopoulos W."/>
            <person name="Labutti K."/>
            <person name="Pangilinan J."/>
            <person name="Ruiz-Duenas F.J."/>
            <person name="Barrasa J.M."/>
            <person name="Sanchez-Garcia M."/>
            <person name="Camarero S."/>
            <person name="Miyauchi S."/>
            <person name="Serrano A."/>
            <person name="Linde D."/>
            <person name="Babiker R."/>
            <person name="Drula E."/>
            <person name="Ayuso-Fernandez I."/>
            <person name="Pacheco R."/>
            <person name="Padilla G."/>
            <person name="Ferreira P."/>
            <person name="Barriuso J."/>
            <person name="Kellner H."/>
            <person name="Castanera R."/>
            <person name="Alfaro M."/>
            <person name="Ramirez L."/>
            <person name="Pisabarro A.G."/>
            <person name="Kuo A."/>
            <person name="Tritt A."/>
            <person name="Lipzen A."/>
            <person name="He G."/>
            <person name="Yan M."/>
            <person name="Ng V."/>
            <person name="Cullen D."/>
            <person name="Martin F."/>
            <person name="Rosso M.-N."/>
            <person name="Henrissat B."/>
            <person name="Hibbett D."/>
            <person name="Martinez A.T."/>
            <person name="Grigoriev I.V."/>
        </authorList>
    </citation>
    <scope>NUCLEOTIDE SEQUENCE</scope>
    <source>
        <strain evidence="2">ATCC 90797</strain>
    </source>
</reference>
<dbReference type="CDD" id="cd18186">
    <property type="entry name" value="BTB_POZ_ZBTB_KLHL-like"/>
    <property type="match status" value="1"/>
</dbReference>
<accession>A0A9P6DK33</accession>
<dbReference type="PROSITE" id="PS50097">
    <property type="entry name" value="BTB"/>
    <property type="match status" value="1"/>
</dbReference>
<name>A0A9P6DK33_PLEER</name>
<dbReference type="Pfam" id="PF00651">
    <property type="entry name" value="BTB"/>
    <property type="match status" value="1"/>
</dbReference>
<dbReference type="SUPFAM" id="SSF54695">
    <property type="entry name" value="POZ domain"/>
    <property type="match status" value="1"/>
</dbReference>
<dbReference type="EMBL" id="MU154523">
    <property type="protein sequence ID" value="KAF9501353.1"/>
    <property type="molecule type" value="Genomic_DNA"/>
</dbReference>
<dbReference type="Gene3D" id="3.80.10.10">
    <property type="entry name" value="Ribonuclease Inhibitor"/>
    <property type="match status" value="1"/>
</dbReference>
<dbReference type="SUPFAM" id="SSF52047">
    <property type="entry name" value="RNI-like"/>
    <property type="match status" value="1"/>
</dbReference>
<dbReference type="InterPro" id="IPR000210">
    <property type="entry name" value="BTB/POZ_dom"/>
</dbReference>
<feature type="domain" description="BTB" evidence="1">
    <location>
        <begin position="572"/>
        <end position="639"/>
    </location>
</feature>
<dbReference type="InterPro" id="IPR011333">
    <property type="entry name" value="SKP1/BTB/POZ_sf"/>
</dbReference>
<comment type="caution">
    <text evidence="2">The sequence shown here is derived from an EMBL/GenBank/DDBJ whole genome shotgun (WGS) entry which is preliminary data.</text>
</comment>
<dbReference type="InterPro" id="IPR032675">
    <property type="entry name" value="LRR_dom_sf"/>
</dbReference>
<sequence length="837" mass="93413">MTSALLPNELWGEICRHSATSELFNLSLVSRVIHDIAASFLFHTINIYILHHVELYIDHPQSTFHQLIENRVEHAHRSWGILNKIVTDVRFASFVKALRVHAASEETFEILSIANAIKHLPNLRSLHWFHTLLPVVLCNEMPKSIRRLHVPGFFSLSPFLRPPCNNFEELYILEELPRFTDGAPIYNFIDKEYKTQIVPLFLENLGTLRNVSLSSADMAALPVRSFENLSSLEIYYRPMSTNSGLDLVLRHISNLTELALTGCVPDDFLMTLEANPSAHPHLHSFCITSDGSTPKNLAPAGLATIARFLAGRPELKRVFLDVVTTPWDALIDTVLVPSLSKLPSLVTLGLQVRYPALPSTLQTLCQVLPPHIEALHVLWYSDLAPQGIPLIHSLVEGVSHCPRLSYLSAASNDFLPYGEVASLVSELANVRTVSLDGYLWDIDVGGSTLPGLGPDKTATQWSDLQVESCHEGSLRHPDDYWLFRFDSNDESTNLSYIPDIIPQKGRAWFNSLRESCFVPALTPGESKITRSDVAMGMQGSMPTPGASAAPPSLFTQTPGTMLPGYEFNASDADIILVPNDPEPFEFRVHKCVLAVASPFFRTMFSLSQPDNPGSDAPSLPLIPVSEPKSTIEVLLQFVYPIPDPPIRTLEELTTMLGAAIKYEFECLVTSLRKLLVSPHSLQSQPVRVFAIACRFDLDDEAKTASRYTLRVNVLDCPLSDDLKHISADSYHQLLDLHRRRPRTAQELTVYLPDSVKCALCTGSTHALFRSPKWWKEFESRAKERLAITPTTDGIFEREFLAGCANAAECQRCFESFCSAWPFLQEMKARIDALPATI</sequence>
<dbReference type="AlphaFoldDB" id="A0A9P6DK33"/>